<organism evidence="1 2">
    <name type="scientific">Gardnerella vaginalis</name>
    <dbReference type="NCBI Taxonomy" id="2702"/>
    <lineage>
        <taxon>Bacteria</taxon>
        <taxon>Bacillati</taxon>
        <taxon>Actinomycetota</taxon>
        <taxon>Actinomycetes</taxon>
        <taxon>Bifidobacteriales</taxon>
        <taxon>Bifidobacteriaceae</taxon>
        <taxon>Gardnerella</taxon>
    </lineage>
</organism>
<gene>
    <name evidence="1" type="ORF">AXE73_02125</name>
</gene>
<evidence type="ECO:0000313" key="2">
    <source>
        <dbReference type="Proteomes" id="UP000258533"/>
    </source>
</evidence>
<protein>
    <submittedName>
        <fullName evidence="1">Sortase</fullName>
    </submittedName>
</protein>
<name>A0A2I1QE08_GARVA</name>
<accession>A0A2I1QE08</accession>
<dbReference type="RefSeq" id="WP_018627649.1">
    <property type="nucleotide sequence ID" value="NZ_JABUHF010000001.1"/>
</dbReference>
<comment type="caution">
    <text evidence="1">The sequence shown here is derived from an EMBL/GenBank/DDBJ whole genome shotgun (WGS) entry which is preliminary data.</text>
</comment>
<evidence type="ECO:0000313" key="1">
    <source>
        <dbReference type="EMBL" id="RFD77420.1"/>
    </source>
</evidence>
<dbReference type="Proteomes" id="UP000258533">
    <property type="component" value="Unassembled WGS sequence"/>
</dbReference>
<reference evidence="1 2" key="1">
    <citation type="submission" date="2016-02" db="EMBL/GenBank/DDBJ databases">
        <title>Gardnerella vaginalis Subgroups Defined by cpn60 Sequencing and Sialidase Activity in Isolates from Canada, Belgium and Kenya.</title>
        <authorList>
            <person name="Schellenberg J."/>
            <person name="Paramel Jayaprakash T."/>
            <person name="Withana Gamage N."/>
            <person name="Patterson M.H."/>
            <person name="Vaneechoutte M."/>
            <person name="Hill J.E."/>
        </authorList>
    </citation>
    <scope>NUCLEOTIDE SEQUENCE [LARGE SCALE GENOMIC DNA]</scope>
    <source>
        <strain evidence="1 2">N144</strain>
    </source>
</reference>
<dbReference type="Pfam" id="PF13151">
    <property type="entry name" value="DUF3990"/>
    <property type="match status" value="1"/>
</dbReference>
<dbReference type="EMBL" id="LRTT01000001">
    <property type="protein sequence ID" value="RFD77420.1"/>
    <property type="molecule type" value="Genomic_DNA"/>
</dbReference>
<dbReference type="AlphaFoldDB" id="A0A2I1QE08"/>
<dbReference type="InterPro" id="IPR025051">
    <property type="entry name" value="DUF3990"/>
</dbReference>
<sequence length="164" mass="18694">MIVYHGSFMPVEFPDVLHSRKDVDFGAGFYVTSIRSQADNWAKKFIRKGNDAFVSSYNFDDDVLSELSVLKFDSYSEEWLNFILSARTGNDTSSFEVVIGGVANDKVYNTLELFFDDLITKSEALGRLKYEKPNNQICFRSQKAIDLCLTYIKSECVNSKFLGE</sequence>
<proteinExistence type="predicted"/>